<dbReference type="FunFam" id="1.20.5.2440:FF:000003">
    <property type="entry name" value="Nuclear fallout, isoform D"/>
    <property type="match status" value="1"/>
</dbReference>
<evidence type="ECO:0000256" key="1">
    <source>
        <dbReference type="ARBA" id="ARBA00004214"/>
    </source>
</evidence>
<evidence type="ECO:0000256" key="6">
    <source>
        <dbReference type="ARBA" id="ARBA00023054"/>
    </source>
</evidence>
<sequence>MNKRKYRSEFSMRHLMRVFKLCDPANSGRININHLQQLARTYVDDLQEIDGFLRQLDPLGRGSLTFQEFSYGVKSLLRRRKLSGLWSLYMCDFSPQHNLNILQSMMSPITAATEDPATGNGSAGPEPRFVLSPPESPQLTDANKSQCSSLSDAENYECYGEGADIDLDSGISTDRIPGDGLQTSPLTNGIKRHTWLRTSLRRSPSNNNQENLPNRRWGSFRHSGKRQLGSNALARDLCNLFILDFSQLYRSSSFNSSGRSSTCDTADDMYSDASLEEDVLDLNNKFQLLQQQVGYLQDSANHNDERYTRAKADNAALQARVIMLEEQLRDAEMRYEDRLQDEQRRSKELMLRVEREKQLQLENANIRLQSAEAESASMKQEVTRQRIRLEKLEADRQEYCDQIQDLKHELEICKENESLFKEQEKRLIQDEEAHTHLIKDLSHEVERLRSEARTPALPTTSPETLRLEELHEEMAVLRDKNNQLREANEELQANLLTAGVEQGRLLTAGETSLAAELEAMTHDQIQQALKEQQDVNIQLRAYIDGILLNIVENYPQLLEVKRKPV</sequence>
<dbReference type="PROSITE" id="PS51511">
    <property type="entry name" value="FIP_RBD"/>
    <property type="match status" value="1"/>
</dbReference>
<dbReference type="GO" id="GO:0005509">
    <property type="term" value="F:calcium ion binding"/>
    <property type="evidence" value="ECO:0007669"/>
    <property type="project" value="InterPro"/>
</dbReference>
<dbReference type="AlphaFoldDB" id="A0AAN7V7R3"/>
<dbReference type="EMBL" id="JAVRBK010000006">
    <property type="protein sequence ID" value="KAK5642507.1"/>
    <property type="molecule type" value="Genomic_DNA"/>
</dbReference>
<keyword evidence="7" id="KW-0472">Membrane</keyword>
<feature type="compositionally biased region" description="Polar residues" evidence="9">
    <location>
        <begin position="137"/>
        <end position="148"/>
    </location>
</feature>
<dbReference type="Pfam" id="PF25450">
    <property type="entry name" value="Rab11-FIP3"/>
    <property type="match status" value="1"/>
</dbReference>
<evidence type="ECO:0000256" key="4">
    <source>
        <dbReference type="ARBA" id="ARBA00022448"/>
    </source>
</evidence>
<evidence type="ECO:0000256" key="5">
    <source>
        <dbReference type="ARBA" id="ARBA00022753"/>
    </source>
</evidence>
<dbReference type="Pfam" id="PF09457">
    <property type="entry name" value="RBD-FIP"/>
    <property type="match status" value="1"/>
</dbReference>
<evidence type="ECO:0008006" key="14">
    <source>
        <dbReference type="Google" id="ProtNLM"/>
    </source>
</evidence>
<gene>
    <name evidence="12" type="ORF">RI129_008674</name>
</gene>
<accession>A0AAN7V7R3</accession>
<dbReference type="PANTHER" id="PTHR15726">
    <property type="entry name" value="RAB11-FAMILY INTERACTING PROTEIN"/>
    <property type="match status" value="1"/>
</dbReference>
<keyword evidence="13" id="KW-1185">Reference proteome</keyword>
<feature type="coiled-coil region" evidence="8">
    <location>
        <begin position="272"/>
        <end position="416"/>
    </location>
</feature>
<dbReference type="GO" id="GO:0032456">
    <property type="term" value="P:endocytic recycling"/>
    <property type="evidence" value="ECO:0007669"/>
    <property type="project" value="TreeGrafter"/>
</dbReference>
<dbReference type="Pfam" id="PF13499">
    <property type="entry name" value="EF-hand_7"/>
    <property type="match status" value="1"/>
</dbReference>
<dbReference type="SUPFAM" id="SSF47473">
    <property type="entry name" value="EF-hand"/>
    <property type="match status" value="1"/>
</dbReference>
<feature type="coiled-coil region" evidence="8">
    <location>
        <begin position="467"/>
        <end position="501"/>
    </location>
</feature>
<dbReference type="GO" id="GO:0032154">
    <property type="term" value="C:cleavage furrow"/>
    <property type="evidence" value="ECO:0007669"/>
    <property type="project" value="UniProtKB-SubCell"/>
</dbReference>
<evidence type="ECO:0000259" key="10">
    <source>
        <dbReference type="PROSITE" id="PS50222"/>
    </source>
</evidence>
<dbReference type="GO" id="GO:0030139">
    <property type="term" value="C:endocytic vesicle"/>
    <property type="evidence" value="ECO:0007669"/>
    <property type="project" value="TreeGrafter"/>
</dbReference>
<feature type="domain" description="FIP-RBD" evidence="11">
    <location>
        <begin position="499"/>
        <end position="561"/>
    </location>
</feature>
<name>A0AAN7V7R3_9COLE</name>
<evidence type="ECO:0000256" key="3">
    <source>
        <dbReference type="ARBA" id="ARBA00004654"/>
    </source>
</evidence>
<dbReference type="PANTHER" id="PTHR15726:SF7">
    <property type="entry name" value="NUCLEAR FALLOUT, ISOFORM J"/>
    <property type="match status" value="1"/>
</dbReference>
<dbReference type="GO" id="GO:0030496">
    <property type="term" value="C:midbody"/>
    <property type="evidence" value="ECO:0007669"/>
    <property type="project" value="UniProtKB-SubCell"/>
</dbReference>
<dbReference type="GO" id="GO:0055038">
    <property type="term" value="C:recycling endosome membrane"/>
    <property type="evidence" value="ECO:0007669"/>
    <property type="project" value="UniProtKB-SubCell"/>
</dbReference>
<keyword evidence="5" id="KW-0967">Endosome</keyword>
<organism evidence="12 13">
    <name type="scientific">Pyrocoelia pectoralis</name>
    <dbReference type="NCBI Taxonomy" id="417401"/>
    <lineage>
        <taxon>Eukaryota</taxon>
        <taxon>Metazoa</taxon>
        <taxon>Ecdysozoa</taxon>
        <taxon>Arthropoda</taxon>
        <taxon>Hexapoda</taxon>
        <taxon>Insecta</taxon>
        <taxon>Pterygota</taxon>
        <taxon>Neoptera</taxon>
        <taxon>Endopterygota</taxon>
        <taxon>Coleoptera</taxon>
        <taxon>Polyphaga</taxon>
        <taxon>Elateriformia</taxon>
        <taxon>Elateroidea</taxon>
        <taxon>Lampyridae</taxon>
        <taxon>Lampyrinae</taxon>
        <taxon>Pyrocoelia</taxon>
    </lineage>
</organism>
<evidence type="ECO:0000256" key="9">
    <source>
        <dbReference type="SAM" id="MobiDB-lite"/>
    </source>
</evidence>
<comment type="subcellular location">
    <subcellularLocation>
        <location evidence="2">Cleavage furrow</location>
    </subcellularLocation>
    <subcellularLocation>
        <location evidence="1">Midbody</location>
    </subcellularLocation>
    <subcellularLocation>
        <location evidence="3">Recycling endosome membrane</location>
        <topology evidence="3">Peripheral membrane protein</topology>
    </subcellularLocation>
</comment>
<evidence type="ECO:0000259" key="11">
    <source>
        <dbReference type="PROSITE" id="PS51511"/>
    </source>
</evidence>
<dbReference type="PROSITE" id="PS50222">
    <property type="entry name" value="EF_HAND_2"/>
    <property type="match status" value="1"/>
</dbReference>
<proteinExistence type="predicted"/>
<dbReference type="InterPro" id="IPR057316">
    <property type="entry name" value="Rab11-FIP3/4_dom"/>
</dbReference>
<dbReference type="InterPro" id="IPR051977">
    <property type="entry name" value="Rab11-interacting_regulator"/>
</dbReference>
<keyword evidence="6 8" id="KW-0175">Coiled coil</keyword>
<dbReference type="Gene3D" id="1.10.238.10">
    <property type="entry name" value="EF-hand"/>
    <property type="match status" value="1"/>
</dbReference>
<evidence type="ECO:0000256" key="7">
    <source>
        <dbReference type="ARBA" id="ARBA00023136"/>
    </source>
</evidence>
<dbReference type="InterPro" id="IPR002048">
    <property type="entry name" value="EF_hand_dom"/>
</dbReference>
<evidence type="ECO:0000256" key="2">
    <source>
        <dbReference type="ARBA" id="ARBA00004626"/>
    </source>
</evidence>
<reference evidence="12 13" key="1">
    <citation type="journal article" date="2024" name="Insects">
        <title>An Improved Chromosome-Level Genome Assembly of the Firefly Pyrocoelia pectoralis.</title>
        <authorList>
            <person name="Fu X."/>
            <person name="Meyer-Rochow V.B."/>
            <person name="Ballantyne L."/>
            <person name="Zhu X."/>
        </authorList>
    </citation>
    <scope>NUCLEOTIDE SEQUENCE [LARGE SCALE GENOMIC DNA]</scope>
    <source>
        <strain evidence="12">XCY_ONT2</strain>
    </source>
</reference>
<dbReference type="InterPro" id="IPR037245">
    <property type="entry name" value="FIP-RBD_C_sf"/>
</dbReference>
<keyword evidence="4" id="KW-0813">Transport</keyword>
<comment type="caution">
    <text evidence="12">The sequence shown here is derived from an EMBL/GenBank/DDBJ whole genome shotgun (WGS) entry which is preliminary data.</text>
</comment>
<protein>
    <recommendedName>
        <fullName evidence="14">Rab11 family-interacting protein 4A</fullName>
    </recommendedName>
</protein>
<feature type="domain" description="EF-hand" evidence="10">
    <location>
        <begin position="10"/>
        <end position="45"/>
    </location>
</feature>
<evidence type="ECO:0000313" key="13">
    <source>
        <dbReference type="Proteomes" id="UP001329430"/>
    </source>
</evidence>
<dbReference type="InterPro" id="IPR019018">
    <property type="entry name" value="Rab-bd_FIP-RBD"/>
</dbReference>
<evidence type="ECO:0000313" key="12">
    <source>
        <dbReference type="EMBL" id="KAK5642507.1"/>
    </source>
</evidence>
<dbReference type="Gene3D" id="1.20.5.2440">
    <property type="match status" value="1"/>
</dbReference>
<evidence type="ECO:0000256" key="8">
    <source>
        <dbReference type="SAM" id="Coils"/>
    </source>
</evidence>
<dbReference type="SUPFAM" id="SSF144270">
    <property type="entry name" value="Eferin C-derminal domain-like"/>
    <property type="match status" value="1"/>
</dbReference>
<dbReference type="GO" id="GO:0032465">
    <property type="term" value="P:regulation of cytokinesis"/>
    <property type="evidence" value="ECO:0007669"/>
    <property type="project" value="TreeGrafter"/>
</dbReference>
<dbReference type="InterPro" id="IPR011992">
    <property type="entry name" value="EF-hand-dom_pair"/>
</dbReference>
<feature type="region of interest" description="Disordered" evidence="9">
    <location>
        <begin position="112"/>
        <end position="148"/>
    </location>
</feature>
<dbReference type="Proteomes" id="UP001329430">
    <property type="component" value="Chromosome 6"/>
</dbReference>